<keyword evidence="3" id="KW-1185">Reference proteome</keyword>
<feature type="compositionally biased region" description="Polar residues" evidence="1">
    <location>
        <begin position="66"/>
        <end position="75"/>
    </location>
</feature>
<feature type="region of interest" description="Disordered" evidence="1">
    <location>
        <begin position="60"/>
        <end position="107"/>
    </location>
</feature>
<evidence type="ECO:0000313" key="2">
    <source>
        <dbReference type="EMBL" id="KAJ4438233.1"/>
    </source>
</evidence>
<proteinExistence type="predicted"/>
<feature type="compositionally biased region" description="Basic residues" evidence="1">
    <location>
        <begin position="139"/>
        <end position="162"/>
    </location>
</feature>
<dbReference type="Proteomes" id="UP001148838">
    <property type="component" value="Unassembled WGS sequence"/>
</dbReference>
<comment type="caution">
    <text evidence="2">The sequence shown here is derived from an EMBL/GenBank/DDBJ whole genome shotgun (WGS) entry which is preliminary data.</text>
</comment>
<reference evidence="2 3" key="1">
    <citation type="journal article" date="2022" name="Allergy">
        <title>Genome assembly and annotation of Periplaneta americana reveal a comprehensive cockroach allergen profile.</title>
        <authorList>
            <person name="Wang L."/>
            <person name="Xiong Q."/>
            <person name="Saelim N."/>
            <person name="Wang L."/>
            <person name="Nong W."/>
            <person name="Wan A.T."/>
            <person name="Shi M."/>
            <person name="Liu X."/>
            <person name="Cao Q."/>
            <person name="Hui J.H.L."/>
            <person name="Sookrung N."/>
            <person name="Leung T.F."/>
            <person name="Tungtrongchitr A."/>
            <person name="Tsui S.K.W."/>
        </authorList>
    </citation>
    <scope>NUCLEOTIDE SEQUENCE [LARGE SCALE GENOMIC DNA]</scope>
    <source>
        <strain evidence="2">PWHHKU_190912</strain>
    </source>
</reference>
<evidence type="ECO:0000256" key="1">
    <source>
        <dbReference type="SAM" id="MobiDB-lite"/>
    </source>
</evidence>
<protein>
    <submittedName>
        <fullName evidence="2">Uncharacterized protein</fullName>
    </submittedName>
</protein>
<sequence length="321" mass="37014">MPGLSLRKDPDILGHRFPKPLSLLEFEDVVTITGTEQRKRKEKRCHRLLRYLRAVLCSRKTEHSDQQNIRNISNETGKERRKKKKKTKSAETNSKYLKNHEQQPTAVPSHKYIGVKDTRSSKVPETLACGAPPNEYNPPRKRFKKGRKKNSKKYKHGQNKFKKSQEQLPTAVPSHKYIGVKDTRSPKVAKKRACVTSPNEYNPPRKRFKKEHTKVSKKYQHGRKLLKRTEFKFERKLTVFGLVVRKISRLGIESMLGQFAWLGYFFGNAFNALEANAGKKSTAKNQKGFVFKETDCRPLTKMVAAPSTIPVEELKTPENVI</sequence>
<gene>
    <name evidence="2" type="ORF">ANN_14172</name>
</gene>
<evidence type="ECO:0000313" key="3">
    <source>
        <dbReference type="Proteomes" id="UP001148838"/>
    </source>
</evidence>
<dbReference type="EMBL" id="JAJSOF020000019">
    <property type="protein sequence ID" value="KAJ4438233.1"/>
    <property type="molecule type" value="Genomic_DNA"/>
</dbReference>
<feature type="region of interest" description="Disordered" evidence="1">
    <location>
        <begin position="124"/>
        <end position="168"/>
    </location>
</feature>
<accession>A0ABQ8SW59</accession>
<organism evidence="2 3">
    <name type="scientific">Periplaneta americana</name>
    <name type="common">American cockroach</name>
    <name type="synonym">Blatta americana</name>
    <dbReference type="NCBI Taxonomy" id="6978"/>
    <lineage>
        <taxon>Eukaryota</taxon>
        <taxon>Metazoa</taxon>
        <taxon>Ecdysozoa</taxon>
        <taxon>Arthropoda</taxon>
        <taxon>Hexapoda</taxon>
        <taxon>Insecta</taxon>
        <taxon>Pterygota</taxon>
        <taxon>Neoptera</taxon>
        <taxon>Polyneoptera</taxon>
        <taxon>Dictyoptera</taxon>
        <taxon>Blattodea</taxon>
        <taxon>Blattoidea</taxon>
        <taxon>Blattidae</taxon>
        <taxon>Blattinae</taxon>
        <taxon>Periplaneta</taxon>
    </lineage>
</organism>
<feature type="compositionally biased region" description="Basic residues" evidence="1">
    <location>
        <begin position="204"/>
        <end position="221"/>
    </location>
</feature>
<feature type="region of interest" description="Disordered" evidence="1">
    <location>
        <begin position="188"/>
        <end position="221"/>
    </location>
</feature>
<name>A0ABQ8SW59_PERAM</name>